<evidence type="ECO:0000313" key="4">
    <source>
        <dbReference type="Proteomes" id="UP000295680"/>
    </source>
</evidence>
<dbReference type="Proteomes" id="UP000295680">
    <property type="component" value="Unassembled WGS sequence"/>
</dbReference>
<accession>A0A4R2K7P2</accession>
<feature type="region of interest" description="Disordered" evidence="1">
    <location>
        <begin position="1"/>
        <end position="25"/>
    </location>
</feature>
<dbReference type="AlphaFoldDB" id="A0A4R2K7P2"/>
<reference evidence="3 4" key="1">
    <citation type="submission" date="2019-03" db="EMBL/GenBank/DDBJ databases">
        <title>Genomic Encyclopedia of Type Strains, Phase IV (KMG-IV): sequencing the most valuable type-strain genomes for metagenomic binning, comparative biology and taxonomic classification.</title>
        <authorList>
            <person name="Goeker M."/>
        </authorList>
    </citation>
    <scope>NUCLEOTIDE SEQUENCE [LARGE SCALE GENOMIC DNA]</scope>
    <source>
        <strain evidence="3 4">DSM 45934</strain>
    </source>
</reference>
<feature type="domain" description="eCIS core" evidence="2">
    <location>
        <begin position="72"/>
        <end position="148"/>
    </location>
</feature>
<feature type="compositionally biased region" description="Basic and acidic residues" evidence="1">
    <location>
        <begin position="163"/>
        <end position="174"/>
    </location>
</feature>
<dbReference type="Pfam" id="PF13699">
    <property type="entry name" value="eCIS_core"/>
    <property type="match status" value="1"/>
</dbReference>
<keyword evidence="4" id="KW-1185">Reference proteome</keyword>
<gene>
    <name evidence="3" type="ORF">EV192_102513</name>
</gene>
<feature type="compositionally biased region" description="Basic and acidic residues" evidence="1">
    <location>
        <begin position="1"/>
        <end position="15"/>
    </location>
</feature>
<dbReference type="RefSeq" id="WP_132114093.1">
    <property type="nucleotide sequence ID" value="NZ_SLWS01000002.1"/>
</dbReference>
<protein>
    <submittedName>
        <fullName evidence="3">Uncharacterized protein DUF4157</fullName>
    </submittedName>
</protein>
<evidence type="ECO:0000256" key="1">
    <source>
        <dbReference type="SAM" id="MobiDB-lite"/>
    </source>
</evidence>
<proteinExistence type="predicted"/>
<comment type="caution">
    <text evidence="3">The sequence shown here is derived from an EMBL/GenBank/DDBJ whole genome shotgun (WGS) entry which is preliminary data.</text>
</comment>
<dbReference type="EMBL" id="SLWS01000002">
    <property type="protein sequence ID" value="TCO62375.1"/>
    <property type="molecule type" value="Genomic_DNA"/>
</dbReference>
<sequence>MSFREPSRRAEHDADTAPAPVRQADTSLENAAFQGGNQMMVRLLEDSAPAAEPGGDDLAVRIQSRLGKGGSLPSDVRSSVESDMGQSFGNVVVHRDAEAASLASELNARAFTTGQDVFFGSGAYDPGSPAGQATLRHELHHTVQQSSGAVEGKEWSPGLVVSDPHDHDEREASEVARNPGSAL</sequence>
<name>A0A4R2K7P2_9PSEU</name>
<evidence type="ECO:0000313" key="3">
    <source>
        <dbReference type="EMBL" id="TCO62375.1"/>
    </source>
</evidence>
<dbReference type="InterPro" id="IPR025295">
    <property type="entry name" value="eCIS_core_dom"/>
</dbReference>
<organism evidence="3 4">
    <name type="scientific">Actinocrispum wychmicini</name>
    <dbReference type="NCBI Taxonomy" id="1213861"/>
    <lineage>
        <taxon>Bacteria</taxon>
        <taxon>Bacillati</taxon>
        <taxon>Actinomycetota</taxon>
        <taxon>Actinomycetes</taxon>
        <taxon>Pseudonocardiales</taxon>
        <taxon>Pseudonocardiaceae</taxon>
        <taxon>Actinocrispum</taxon>
    </lineage>
</organism>
<dbReference type="OrthoDB" id="9153660at2"/>
<feature type="region of interest" description="Disordered" evidence="1">
    <location>
        <begin position="142"/>
        <end position="183"/>
    </location>
</feature>
<evidence type="ECO:0000259" key="2">
    <source>
        <dbReference type="Pfam" id="PF13699"/>
    </source>
</evidence>